<keyword evidence="3" id="KW-1185">Reference proteome</keyword>
<dbReference type="Proteomes" id="UP001147782">
    <property type="component" value="Unassembled WGS sequence"/>
</dbReference>
<dbReference type="GO" id="GO:0016747">
    <property type="term" value="F:acyltransferase activity, transferring groups other than amino-acyl groups"/>
    <property type="evidence" value="ECO:0007669"/>
    <property type="project" value="InterPro"/>
</dbReference>
<organism evidence="2 3">
    <name type="scientific">Penicillium cataractarum</name>
    <dbReference type="NCBI Taxonomy" id="2100454"/>
    <lineage>
        <taxon>Eukaryota</taxon>
        <taxon>Fungi</taxon>
        <taxon>Dikarya</taxon>
        <taxon>Ascomycota</taxon>
        <taxon>Pezizomycotina</taxon>
        <taxon>Eurotiomycetes</taxon>
        <taxon>Eurotiomycetidae</taxon>
        <taxon>Eurotiales</taxon>
        <taxon>Aspergillaceae</taxon>
        <taxon>Penicillium</taxon>
    </lineage>
</organism>
<comment type="caution">
    <text evidence="2">The sequence shown here is derived from an EMBL/GenBank/DDBJ whole genome shotgun (WGS) entry which is preliminary data.</text>
</comment>
<evidence type="ECO:0000313" key="3">
    <source>
        <dbReference type="Proteomes" id="UP001147782"/>
    </source>
</evidence>
<sequence length="218" mass="24120">MPNISPIYNITSHSGHPTFTLTSQSIPHLNLRLRTTSDIPSVTAILNNKANSQFDKSISTATPEELASIAERWTTVTKPLTYFNFLIFHNEFKEPLGIAGLGWIGPVHSNDDKDDHSENEPQGRAGAAGIILQPFAGGKGYGYEVLRMVFDYGLRELGLVEIRVGSYSGNVAMRGLMEGKFGFRPRDAGVNGEVDEFGNNLLWIVRREVWLGVNRNSK</sequence>
<dbReference type="AlphaFoldDB" id="A0A9W9R7F9"/>
<dbReference type="GeneID" id="81444374"/>
<dbReference type="RefSeq" id="XP_056549093.1">
    <property type="nucleotide sequence ID" value="XM_056705195.1"/>
</dbReference>
<name>A0A9W9R7F9_9EURO</name>
<accession>A0A9W9R7F9</accession>
<dbReference type="Pfam" id="PF13302">
    <property type="entry name" value="Acetyltransf_3"/>
    <property type="match status" value="1"/>
</dbReference>
<gene>
    <name evidence="2" type="ORF">N7496_012282</name>
</gene>
<dbReference type="EMBL" id="JAPZBS010000010">
    <property type="protein sequence ID" value="KAJ5355070.1"/>
    <property type="molecule type" value="Genomic_DNA"/>
</dbReference>
<dbReference type="SUPFAM" id="SSF55729">
    <property type="entry name" value="Acyl-CoA N-acyltransferases (Nat)"/>
    <property type="match status" value="1"/>
</dbReference>
<protein>
    <recommendedName>
        <fullName evidence="1">N-acetyltransferase domain-containing protein</fullName>
    </recommendedName>
</protein>
<proteinExistence type="predicted"/>
<dbReference type="InterPro" id="IPR000182">
    <property type="entry name" value="GNAT_dom"/>
</dbReference>
<feature type="domain" description="N-acetyltransferase" evidence="1">
    <location>
        <begin position="29"/>
        <end position="183"/>
    </location>
</feature>
<reference evidence="2" key="1">
    <citation type="submission" date="2022-11" db="EMBL/GenBank/DDBJ databases">
        <authorList>
            <person name="Petersen C."/>
        </authorList>
    </citation>
    <scope>NUCLEOTIDE SEQUENCE</scope>
    <source>
        <strain evidence="2">IBT 29864</strain>
    </source>
</reference>
<dbReference type="OrthoDB" id="64477at2759"/>
<dbReference type="Gene3D" id="3.40.630.30">
    <property type="match status" value="1"/>
</dbReference>
<reference evidence="2" key="2">
    <citation type="journal article" date="2023" name="IMA Fungus">
        <title>Comparative genomic study of the Penicillium genus elucidates a diverse pangenome and 15 lateral gene transfer events.</title>
        <authorList>
            <person name="Petersen C."/>
            <person name="Sorensen T."/>
            <person name="Nielsen M.R."/>
            <person name="Sondergaard T.E."/>
            <person name="Sorensen J.L."/>
            <person name="Fitzpatrick D.A."/>
            <person name="Frisvad J.C."/>
            <person name="Nielsen K.L."/>
        </authorList>
    </citation>
    <scope>NUCLEOTIDE SEQUENCE</scope>
    <source>
        <strain evidence="2">IBT 29864</strain>
    </source>
</reference>
<evidence type="ECO:0000313" key="2">
    <source>
        <dbReference type="EMBL" id="KAJ5355070.1"/>
    </source>
</evidence>
<evidence type="ECO:0000259" key="1">
    <source>
        <dbReference type="Pfam" id="PF13302"/>
    </source>
</evidence>
<dbReference type="InterPro" id="IPR016181">
    <property type="entry name" value="Acyl_CoA_acyltransferase"/>
</dbReference>